<feature type="region of interest" description="Disordered" evidence="6">
    <location>
        <begin position="113"/>
        <end position="196"/>
    </location>
</feature>
<dbReference type="SUPFAM" id="SSF57903">
    <property type="entry name" value="FYVE/PHD zinc finger"/>
    <property type="match status" value="1"/>
</dbReference>
<feature type="compositionally biased region" description="Basic and acidic residues" evidence="6">
    <location>
        <begin position="983"/>
        <end position="993"/>
    </location>
</feature>
<dbReference type="Gene3D" id="3.30.40.10">
    <property type="entry name" value="Zinc/RING finger domain, C3HC4 (zinc finger)"/>
    <property type="match status" value="1"/>
</dbReference>
<keyword evidence="1" id="KW-0479">Metal-binding</keyword>
<evidence type="ECO:0000256" key="6">
    <source>
        <dbReference type="SAM" id="MobiDB-lite"/>
    </source>
</evidence>
<dbReference type="CDD" id="cd00065">
    <property type="entry name" value="FYVE_like_SF"/>
    <property type="match status" value="1"/>
</dbReference>
<feature type="region of interest" description="Disordered" evidence="6">
    <location>
        <begin position="215"/>
        <end position="281"/>
    </location>
</feature>
<keyword evidence="11" id="KW-1185">Reference proteome</keyword>
<feature type="compositionally biased region" description="Basic and acidic residues" evidence="6">
    <location>
        <begin position="365"/>
        <end position="378"/>
    </location>
</feature>
<evidence type="ECO:0000256" key="4">
    <source>
        <dbReference type="PROSITE-ProRule" id="PRU00091"/>
    </source>
</evidence>
<feature type="compositionally biased region" description="Low complexity" evidence="6">
    <location>
        <begin position="839"/>
        <end position="852"/>
    </location>
</feature>
<evidence type="ECO:0000313" key="8">
    <source>
        <dbReference type="EMBL" id="OWM63306.1"/>
    </source>
</evidence>
<evidence type="ECO:0000259" key="7">
    <source>
        <dbReference type="PROSITE" id="PS50178"/>
    </source>
</evidence>
<dbReference type="Pfam" id="PF01363">
    <property type="entry name" value="FYVE"/>
    <property type="match status" value="1"/>
</dbReference>
<organism evidence="8 10">
    <name type="scientific">Punica granatum</name>
    <name type="common">Pomegranate</name>
    <dbReference type="NCBI Taxonomy" id="22663"/>
    <lineage>
        <taxon>Eukaryota</taxon>
        <taxon>Viridiplantae</taxon>
        <taxon>Streptophyta</taxon>
        <taxon>Embryophyta</taxon>
        <taxon>Tracheophyta</taxon>
        <taxon>Spermatophyta</taxon>
        <taxon>Magnoliopsida</taxon>
        <taxon>eudicotyledons</taxon>
        <taxon>Gunneridae</taxon>
        <taxon>Pentapetalae</taxon>
        <taxon>rosids</taxon>
        <taxon>malvids</taxon>
        <taxon>Myrtales</taxon>
        <taxon>Lythraceae</taxon>
        <taxon>Punica</taxon>
    </lineage>
</organism>
<dbReference type="SMART" id="SM00028">
    <property type="entry name" value="TPR"/>
    <property type="match status" value="7"/>
</dbReference>
<dbReference type="GO" id="GO:0008270">
    <property type="term" value="F:zinc ion binding"/>
    <property type="evidence" value="ECO:0007669"/>
    <property type="project" value="UniProtKB-KW"/>
</dbReference>
<dbReference type="Proteomes" id="UP000197138">
    <property type="component" value="Unassembled WGS sequence"/>
</dbReference>
<feature type="coiled-coil region" evidence="5">
    <location>
        <begin position="601"/>
        <end position="647"/>
    </location>
</feature>
<reference evidence="8" key="2">
    <citation type="submission" date="2017-06" db="EMBL/GenBank/DDBJ databases">
        <title>The pomegranate genome and the genomics of punicalagin biosynthesis.</title>
        <authorList>
            <person name="Xu C."/>
        </authorList>
    </citation>
    <scope>NUCLEOTIDE SEQUENCE [LARGE SCALE GENOMIC DNA]</scope>
    <source>
        <tissue evidence="8">Fresh leaf</tissue>
    </source>
</reference>
<dbReference type="FunFam" id="3.30.40.10:FF:000925">
    <property type="entry name" value="Zinc finger protein, putative"/>
    <property type="match status" value="1"/>
</dbReference>
<dbReference type="EMBL" id="MTKT01006103">
    <property type="protein sequence ID" value="OWM63306.1"/>
    <property type="molecule type" value="Genomic_DNA"/>
</dbReference>
<dbReference type="Proteomes" id="UP000233551">
    <property type="component" value="Unassembled WGS sequence"/>
</dbReference>
<reference evidence="10" key="1">
    <citation type="journal article" date="2017" name="Plant J.">
        <title>The pomegranate (Punica granatum L.) genome and the genomics of punicalagin biosynthesis.</title>
        <authorList>
            <person name="Qin G."/>
            <person name="Xu C."/>
            <person name="Ming R."/>
            <person name="Tang H."/>
            <person name="Guyot R."/>
            <person name="Kramer E.M."/>
            <person name="Hu Y."/>
            <person name="Yi X."/>
            <person name="Qi Y."/>
            <person name="Xu X."/>
            <person name="Gao Z."/>
            <person name="Pan H."/>
            <person name="Jian J."/>
            <person name="Tian Y."/>
            <person name="Yue Z."/>
            <person name="Xu Y."/>
        </authorList>
    </citation>
    <scope>NUCLEOTIDE SEQUENCE [LARGE SCALE GENOMIC DNA]</scope>
    <source>
        <strain evidence="10">cv. Dabenzi</strain>
    </source>
</reference>
<feature type="region of interest" description="Disordered" evidence="6">
    <location>
        <begin position="408"/>
        <end position="471"/>
    </location>
</feature>
<keyword evidence="3" id="KW-0862">Zinc</keyword>
<dbReference type="InterPro" id="IPR000306">
    <property type="entry name" value="Znf_FYVE"/>
</dbReference>
<feature type="compositionally biased region" description="Basic and acidic residues" evidence="6">
    <location>
        <begin position="162"/>
        <end position="196"/>
    </location>
</feature>
<feature type="compositionally biased region" description="Basic and acidic residues" evidence="6">
    <location>
        <begin position="250"/>
        <end position="276"/>
    </location>
</feature>
<evidence type="ECO:0000256" key="3">
    <source>
        <dbReference type="ARBA" id="ARBA00022833"/>
    </source>
</evidence>
<feature type="compositionally biased region" description="Low complexity" evidence="6">
    <location>
        <begin position="137"/>
        <end position="155"/>
    </location>
</feature>
<accession>A0A218VSH1</accession>
<comment type="caution">
    <text evidence="8">The sequence shown here is derived from an EMBL/GenBank/DDBJ whole genome shotgun (WGS) entry which is preliminary data.</text>
</comment>
<dbReference type="InterPro" id="IPR019734">
    <property type="entry name" value="TPR_rpt"/>
</dbReference>
<feature type="domain" description="FYVE-type" evidence="7">
    <location>
        <begin position="19"/>
        <end position="78"/>
    </location>
</feature>
<gene>
    <name evidence="8" type="ORF">CDL15_Pgr022051</name>
    <name evidence="9" type="ORF">CRG98_009513</name>
</gene>
<feature type="region of interest" description="Disordered" evidence="6">
    <location>
        <begin position="826"/>
        <end position="889"/>
    </location>
</feature>
<dbReference type="PANTHER" id="PTHR47553:SF1">
    <property type="entry name" value="RING_FYVE_PHD ZINC FINGER SUPERFAMILY PROTEIN"/>
    <property type="match status" value="1"/>
</dbReference>
<feature type="region of interest" description="Disordered" evidence="6">
    <location>
        <begin position="345"/>
        <end position="378"/>
    </location>
</feature>
<feature type="compositionally biased region" description="Basic and acidic residues" evidence="6">
    <location>
        <begin position="762"/>
        <end position="774"/>
    </location>
</feature>
<evidence type="ECO:0000256" key="5">
    <source>
        <dbReference type="SAM" id="Coils"/>
    </source>
</evidence>
<evidence type="ECO:0000313" key="11">
    <source>
        <dbReference type="Proteomes" id="UP000233551"/>
    </source>
</evidence>
<feature type="region of interest" description="Disordered" evidence="6">
    <location>
        <begin position="723"/>
        <end position="798"/>
    </location>
</feature>
<feature type="compositionally biased region" description="Acidic residues" evidence="6">
    <location>
        <begin position="535"/>
        <end position="547"/>
    </location>
</feature>
<feature type="coiled-coil region" evidence="5">
    <location>
        <begin position="472"/>
        <end position="511"/>
    </location>
</feature>
<protein>
    <recommendedName>
        <fullName evidence="7">FYVE-type domain-containing protein</fullName>
    </recommendedName>
</protein>
<feature type="compositionally biased region" description="Basic and acidic residues" evidence="6">
    <location>
        <begin position="733"/>
        <end position="742"/>
    </location>
</feature>
<feature type="compositionally biased region" description="Polar residues" evidence="6">
    <location>
        <begin position="222"/>
        <end position="235"/>
    </location>
</feature>
<evidence type="ECO:0000313" key="9">
    <source>
        <dbReference type="EMBL" id="PKI70050.1"/>
    </source>
</evidence>
<dbReference type="InterPro" id="IPR013083">
    <property type="entry name" value="Znf_RING/FYVE/PHD"/>
</dbReference>
<sequence>MLEKIGLPAKPSFRGNNWVVDSSHCQGCSSQFTFINRKHHCRRCGGLFCNSCTQQRMVLRGQGDSPVRICDPCKKLEEAARFELRHGHRTRAGKGSSRSAPKNEDEVLAQILASDTKGSSSSRSSYPDQEDSTLDRTASASSFSEESSTTSALSEMGSSTPEELRQQASDEKNKYRVLKGERKPEEALKAFKRGKELERQADALELYLRKNRKKAAFPAGNMSENPNPNPTGDGSTKSRRQNRSRGGTDTGKDDLMSELKELGWSEADLHTEEKKSGNMSIEGELSTLLGEVSDKTNINKGNRGIGRTEVTAHKRKALLLKREGKLAEAKEELKKAKLLEKQAEEQEILGGAGDSSDDEFSDLIRSMDENKQENFSSAREHNHFNGLIGVGNIDNIGADLNFEVTEEDMEDPDLSATLKSLGWAEESNQNDGFPSVSEVSRENRAARVSNAPSSSAIQGPSATVVQKPRRSKAEIQRELLGLKRKALTLRREGMAEEAEEVLKAAKGLEDEIAELDAPKDKPTRIEPPVNSSVEEVNEEEEVTENDLQDPSLLGMLKDLGWKDEEQQKAVKLQDQSSRSAVSDPSEIVVQSKGAIGVPRSKAKIQRELLGLKRKALELRRKGEIDEAEEILRQAKVLEAEMEELEAASRVQEPIVSEEKKAESLRLVAANDIAEDAVKARRVSSIPERIQSIGTTETLMEELSVPANRAQGNASVQVTDLLTGDDDWTIPQVHDQKPVDKMDSAAAHPLAHPNTQNSPVKSSPEKEISAEKRPQVLETNVVQETAHQKALSPLKQEILEHKKRAVALKREGRLAEAREELKRAKLLEKSLDEGKPQPQPSVTLTSSSSTVPSVREKEQDPSAPAPKQLSGRERFKIQQESLGHKRQALKLRKEGRIQEAEAEFELAKALEAQLEESGPNDTGKSSSERADDVGVEDLLDPELMSALRAIGIEGPSTASQIPDKPKPEPVKVNAGRSDNSSSSNKERSQLEEEIRAEKVKALNLKRSGKQGEALDALRRAKLLEKKLDA</sequence>
<dbReference type="OrthoDB" id="660555at2759"/>
<keyword evidence="5" id="KW-0175">Coiled coil</keyword>
<dbReference type="PANTHER" id="PTHR47553">
    <property type="entry name" value="MYOSIN-11"/>
    <property type="match status" value="1"/>
</dbReference>
<dbReference type="InterPro" id="IPR011011">
    <property type="entry name" value="Znf_FYVE_PHD"/>
</dbReference>
<evidence type="ECO:0000313" key="10">
    <source>
        <dbReference type="Proteomes" id="UP000197138"/>
    </source>
</evidence>
<feature type="compositionally biased region" description="Polar residues" evidence="6">
    <location>
        <begin position="450"/>
        <end position="464"/>
    </location>
</feature>
<feature type="compositionally biased region" description="Low complexity" evidence="6">
    <location>
        <begin position="114"/>
        <end position="127"/>
    </location>
</feature>
<name>A0A218VSH1_PUNGR</name>
<reference evidence="9 11" key="3">
    <citation type="submission" date="2017-11" db="EMBL/GenBank/DDBJ databases">
        <title>De-novo sequencing of pomegranate (Punica granatum L.) genome.</title>
        <authorList>
            <person name="Akparov Z."/>
            <person name="Amiraslanov A."/>
            <person name="Hajiyeva S."/>
            <person name="Abbasov M."/>
            <person name="Kaur K."/>
            <person name="Hamwieh A."/>
            <person name="Solovyev V."/>
            <person name="Salamov A."/>
            <person name="Braich B."/>
            <person name="Kosarev P."/>
            <person name="Mahmoud A."/>
            <person name="Hajiyev E."/>
            <person name="Babayeva S."/>
            <person name="Izzatullayeva V."/>
            <person name="Mammadov A."/>
            <person name="Mammadov A."/>
            <person name="Sharifova S."/>
            <person name="Ojaghi J."/>
            <person name="Eynullazada K."/>
            <person name="Bayramov B."/>
            <person name="Abdulazimova A."/>
            <person name="Shahmuradov I."/>
        </authorList>
    </citation>
    <scope>NUCLEOTIDE SEQUENCE [LARGE SCALE GENOMIC DNA]</scope>
    <source>
        <strain evidence="9">AG2017</strain>
        <strain evidence="11">cv. AG2017</strain>
        <tissue evidence="9">Leaf</tissue>
    </source>
</reference>
<dbReference type="AlphaFoldDB" id="A0A218VSH1"/>
<dbReference type="SMART" id="SM00064">
    <property type="entry name" value="FYVE"/>
    <property type="match status" value="1"/>
</dbReference>
<evidence type="ECO:0000256" key="2">
    <source>
        <dbReference type="ARBA" id="ARBA00022771"/>
    </source>
</evidence>
<dbReference type="EMBL" id="PGOL01000475">
    <property type="protein sequence ID" value="PKI70050.1"/>
    <property type="molecule type" value="Genomic_DNA"/>
</dbReference>
<dbReference type="STRING" id="22663.A0A218VSH1"/>
<dbReference type="InterPro" id="IPR017455">
    <property type="entry name" value="Znf_FYVE-rel"/>
</dbReference>
<feature type="region of interest" description="Disordered" evidence="6">
    <location>
        <begin position="513"/>
        <end position="549"/>
    </location>
</feature>
<keyword evidence="2 4" id="KW-0863">Zinc-finger</keyword>
<dbReference type="PROSITE" id="PS50178">
    <property type="entry name" value="ZF_FYVE"/>
    <property type="match status" value="1"/>
</dbReference>
<dbReference type="GeneID" id="116192533"/>
<evidence type="ECO:0000256" key="1">
    <source>
        <dbReference type="ARBA" id="ARBA00022723"/>
    </source>
</evidence>
<feature type="region of interest" description="Disordered" evidence="6">
    <location>
        <begin position="907"/>
        <end position="993"/>
    </location>
</feature>
<proteinExistence type="predicted"/>